<keyword evidence="6 9" id="KW-0720">Serine protease</keyword>
<evidence type="ECO:0000256" key="6">
    <source>
        <dbReference type="ARBA" id="ARBA00022825"/>
    </source>
</evidence>
<dbReference type="KEGG" id="dcr:108210658"/>
<keyword evidence="8 9" id="KW-0472">Membrane</keyword>
<comment type="catalytic activity">
    <reaction evidence="1 9">
        <text>Cleaves type-1 transmembrane domains using a catalytic dyad composed of serine and histidine that are contributed by different transmembrane domains.</text>
        <dbReference type="EC" id="3.4.21.105"/>
    </reaction>
</comment>
<dbReference type="GO" id="GO:0006508">
    <property type="term" value="P:proteolysis"/>
    <property type="evidence" value="ECO:0007669"/>
    <property type="project" value="UniProtKB-KW"/>
</dbReference>
<evidence type="ECO:0000256" key="3">
    <source>
        <dbReference type="ARBA" id="ARBA00009045"/>
    </source>
</evidence>
<evidence type="ECO:0000256" key="1">
    <source>
        <dbReference type="ARBA" id="ARBA00000156"/>
    </source>
</evidence>
<dbReference type="GO" id="GO:0005794">
    <property type="term" value="C:Golgi apparatus"/>
    <property type="evidence" value="ECO:0007669"/>
    <property type="project" value="UniProtKB-ARBA"/>
</dbReference>
<evidence type="ECO:0000313" key="13">
    <source>
        <dbReference type="Proteomes" id="UP000077755"/>
    </source>
</evidence>
<dbReference type="PANTHER" id="PTHR22936">
    <property type="entry name" value="RHOMBOID-RELATED"/>
    <property type="match status" value="1"/>
</dbReference>
<evidence type="ECO:0000256" key="4">
    <source>
        <dbReference type="ARBA" id="ARBA00022692"/>
    </source>
</evidence>
<evidence type="ECO:0000256" key="9">
    <source>
        <dbReference type="RuleBase" id="RU362115"/>
    </source>
</evidence>
<dbReference type="PANTHER" id="PTHR22936:SF79">
    <property type="entry name" value="RHOMBOID-LIKE PROTEIN 4"/>
    <property type="match status" value="1"/>
</dbReference>
<feature type="transmembrane region" description="Helical" evidence="9">
    <location>
        <begin position="235"/>
        <end position="254"/>
    </location>
</feature>
<dbReference type="FunFam" id="1.20.1540.10:FF:000019">
    <property type="entry name" value="RHOMBOID-like protein"/>
    <property type="match status" value="1"/>
</dbReference>
<dbReference type="InterPro" id="IPR022764">
    <property type="entry name" value="Peptidase_S54_rhomboid_dom"/>
</dbReference>
<feature type="compositionally biased region" description="Low complexity" evidence="10">
    <location>
        <begin position="34"/>
        <end position="50"/>
    </location>
</feature>
<evidence type="ECO:0000259" key="11">
    <source>
        <dbReference type="Pfam" id="PF01694"/>
    </source>
</evidence>
<feature type="transmembrane region" description="Helical" evidence="9">
    <location>
        <begin position="260"/>
        <end position="278"/>
    </location>
</feature>
<evidence type="ECO:0000256" key="2">
    <source>
        <dbReference type="ARBA" id="ARBA00004141"/>
    </source>
</evidence>
<gene>
    <name evidence="12" type="ORF">DCAR_0313709</name>
</gene>
<comment type="similarity">
    <text evidence="3 9">Belongs to the peptidase S54 family.</text>
</comment>
<reference evidence="12" key="1">
    <citation type="journal article" date="2016" name="Nat. Genet.">
        <title>A high-quality carrot genome assembly provides new insights into carotenoid accumulation and asterid genome evolution.</title>
        <authorList>
            <person name="Iorizzo M."/>
            <person name="Ellison S."/>
            <person name="Senalik D."/>
            <person name="Zeng P."/>
            <person name="Satapoomin P."/>
            <person name="Huang J."/>
            <person name="Bowman M."/>
            <person name="Iovene M."/>
            <person name="Sanseverino W."/>
            <person name="Cavagnaro P."/>
            <person name="Yildiz M."/>
            <person name="Macko-Podgorni A."/>
            <person name="Moranska E."/>
            <person name="Grzebelus E."/>
            <person name="Grzebelus D."/>
            <person name="Ashrafi H."/>
            <person name="Zheng Z."/>
            <person name="Cheng S."/>
            <person name="Spooner D."/>
            <person name="Van Deynze A."/>
            <person name="Simon P."/>
        </authorList>
    </citation>
    <scope>NUCLEOTIDE SEQUENCE</scope>
    <source>
        <tissue evidence="12">Leaf</tissue>
    </source>
</reference>
<keyword evidence="4 9" id="KW-0812">Transmembrane</keyword>
<proteinExistence type="inferred from homology"/>
<dbReference type="EMBL" id="CP093345">
    <property type="protein sequence ID" value="WOG94414.1"/>
    <property type="molecule type" value="Genomic_DNA"/>
</dbReference>
<keyword evidence="9" id="KW-0645">Protease</keyword>
<dbReference type="GO" id="GO:0004252">
    <property type="term" value="F:serine-type endopeptidase activity"/>
    <property type="evidence" value="ECO:0007669"/>
    <property type="project" value="InterPro"/>
</dbReference>
<dbReference type="InterPro" id="IPR002610">
    <property type="entry name" value="Peptidase_S54_rhomboid-like"/>
</dbReference>
<dbReference type="AlphaFoldDB" id="A0AAF0WRG6"/>
<feature type="transmembrane region" description="Helical" evidence="9">
    <location>
        <begin position="68"/>
        <end position="89"/>
    </location>
</feature>
<feature type="transmembrane region" description="Helical" evidence="9">
    <location>
        <begin position="183"/>
        <end position="201"/>
    </location>
</feature>
<comment type="subcellular location">
    <subcellularLocation>
        <location evidence="2 9">Membrane</location>
        <topology evidence="2 9">Multi-pass membrane protein</topology>
    </subcellularLocation>
</comment>
<reference evidence="12" key="2">
    <citation type="submission" date="2022-03" db="EMBL/GenBank/DDBJ databases">
        <title>Draft title - Genomic analysis of global carrot germplasm unveils the trajectory of domestication and the origin of high carotenoid orange carrot.</title>
        <authorList>
            <person name="Iorizzo M."/>
            <person name="Ellison S."/>
            <person name="Senalik D."/>
            <person name="Macko-Podgorni A."/>
            <person name="Grzebelus D."/>
            <person name="Bostan H."/>
            <person name="Rolling W."/>
            <person name="Curaba J."/>
            <person name="Simon P."/>
        </authorList>
    </citation>
    <scope>NUCLEOTIDE SEQUENCE</scope>
    <source>
        <tissue evidence="12">Leaf</tissue>
    </source>
</reference>
<keyword evidence="7 9" id="KW-1133">Transmembrane helix</keyword>
<protein>
    <recommendedName>
        <fullName evidence="9">RHOMBOID-like protein</fullName>
        <ecNumber evidence="9">3.4.21.105</ecNumber>
    </recommendedName>
</protein>
<sequence>MAEPHPSDIRIRVNSKRNVNVIHPVEVGEAPLLPSSAPNSSNQQAGNSNHNNHHGTSDYAEIKQFKKWVSWLIPLFVVANVIMFVITMYVNNCPKNSVDCVADFLGRFSFQPFKENPLLGPSSSTLEKMGGLEVSKVVDGDQGWRLISCMWLHGGVFHLLANMLSLLAIGIRLEQEFGFVRIGLLYVVSGFGGSLLSALFIQSNISVGASGALFGLLGGMLSELITNWTIYANKAAALITLVVIIAINLAVGILPNVDNFAHLGGFIAGFLLGFVLLIRPQFGWVSQRYAQHSTLPVKSKFKAYQRGLWIISLILVVVWLVAALVMVLRGVDLNDNCSWCHYLSCVPTSRWSCNTQPVSCLSEQSGDQLSLTCSNNNRTRTYTQANATSSQIRGLCSQLCR</sequence>
<organism evidence="12 13">
    <name type="scientific">Daucus carota subsp. sativus</name>
    <name type="common">Carrot</name>
    <dbReference type="NCBI Taxonomy" id="79200"/>
    <lineage>
        <taxon>Eukaryota</taxon>
        <taxon>Viridiplantae</taxon>
        <taxon>Streptophyta</taxon>
        <taxon>Embryophyta</taxon>
        <taxon>Tracheophyta</taxon>
        <taxon>Spermatophyta</taxon>
        <taxon>Magnoliopsida</taxon>
        <taxon>eudicotyledons</taxon>
        <taxon>Gunneridae</taxon>
        <taxon>Pentapetalae</taxon>
        <taxon>asterids</taxon>
        <taxon>campanulids</taxon>
        <taxon>Apiales</taxon>
        <taxon>Apiaceae</taxon>
        <taxon>Apioideae</taxon>
        <taxon>Scandiceae</taxon>
        <taxon>Daucinae</taxon>
        <taxon>Daucus</taxon>
        <taxon>Daucus sect. Daucus</taxon>
    </lineage>
</organism>
<feature type="region of interest" description="Disordered" evidence="10">
    <location>
        <begin position="32"/>
        <end position="55"/>
    </location>
</feature>
<keyword evidence="13" id="KW-1185">Reference proteome</keyword>
<evidence type="ECO:0000313" key="12">
    <source>
        <dbReference type="EMBL" id="WOG94414.1"/>
    </source>
</evidence>
<evidence type="ECO:0000256" key="8">
    <source>
        <dbReference type="ARBA" id="ARBA00023136"/>
    </source>
</evidence>
<dbReference type="Pfam" id="PF01694">
    <property type="entry name" value="Rhomboid"/>
    <property type="match status" value="1"/>
</dbReference>
<comment type="function">
    <text evidence="9">Serine protease involved in intramembrane proteolysis.</text>
</comment>
<dbReference type="Gene3D" id="1.20.1540.10">
    <property type="entry name" value="Rhomboid-like"/>
    <property type="match status" value="1"/>
</dbReference>
<feature type="transmembrane region" description="Helical" evidence="9">
    <location>
        <begin position="150"/>
        <end position="171"/>
    </location>
</feature>
<dbReference type="Proteomes" id="UP000077755">
    <property type="component" value="Chromosome 3"/>
</dbReference>
<evidence type="ECO:0000256" key="7">
    <source>
        <dbReference type="ARBA" id="ARBA00022989"/>
    </source>
</evidence>
<dbReference type="GO" id="GO:0016020">
    <property type="term" value="C:membrane"/>
    <property type="evidence" value="ECO:0007669"/>
    <property type="project" value="UniProtKB-SubCell"/>
</dbReference>
<dbReference type="EC" id="3.4.21.105" evidence="9"/>
<dbReference type="SUPFAM" id="SSF144091">
    <property type="entry name" value="Rhomboid-like"/>
    <property type="match status" value="1"/>
</dbReference>
<name>A0AAF0WRG6_DAUCS</name>
<evidence type="ECO:0000256" key="10">
    <source>
        <dbReference type="SAM" id="MobiDB-lite"/>
    </source>
</evidence>
<accession>A0AAF0WRG6</accession>
<dbReference type="InterPro" id="IPR035952">
    <property type="entry name" value="Rhomboid-like_sf"/>
</dbReference>
<evidence type="ECO:0000256" key="5">
    <source>
        <dbReference type="ARBA" id="ARBA00022801"/>
    </source>
</evidence>
<keyword evidence="5 9" id="KW-0378">Hydrolase</keyword>
<feature type="domain" description="Peptidase S54 rhomboid" evidence="11">
    <location>
        <begin position="142"/>
        <end position="277"/>
    </location>
</feature>
<feature type="transmembrane region" description="Helical" evidence="9">
    <location>
        <begin position="207"/>
        <end position="228"/>
    </location>
</feature>
<feature type="transmembrane region" description="Helical" evidence="9">
    <location>
        <begin position="308"/>
        <end position="328"/>
    </location>
</feature>